<evidence type="ECO:0000256" key="2">
    <source>
        <dbReference type="SAM" id="Phobius"/>
    </source>
</evidence>
<proteinExistence type="predicted"/>
<keyword evidence="2" id="KW-0812">Transmembrane</keyword>
<protein>
    <submittedName>
        <fullName evidence="3">Uncharacterized protein</fullName>
    </submittedName>
</protein>
<evidence type="ECO:0000313" key="3">
    <source>
        <dbReference type="EMBL" id="SNY47441.1"/>
    </source>
</evidence>
<name>A0A285IKC5_9ACTN</name>
<keyword evidence="4" id="KW-1185">Reference proteome</keyword>
<feature type="region of interest" description="Disordered" evidence="1">
    <location>
        <begin position="198"/>
        <end position="237"/>
    </location>
</feature>
<keyword evidence="2" id="KW-0472">Membrane</keyword>
<evidence type="ECO:0000313" key="4">
    <source>
        <dbReference type="Proteomes" id="UP000219612"/>
    </source>
</evidence>
<feature type="transmembrane region" description="Helical" evidence="2">
    <location>
        <begin position="167"/>
        <end position="189"/>
    </location>
</feature>
<feature type="compositionally biased region" description="Low complexity" evidence="1">
    <location>
        <begin position="115"/>
        <end position="132"/>
    </location>
</feature>
<dbReference type="AlphaFoldDB" id="A0A285IKC5"/>
<dbReference type="OrthoDB" id="3871904at2"/>
<reference evidence="3 4" key="1">
    <citation type="submission" date="2017-09" db="EMBL/GenBank/DDBJ databases">
        <authorList>
            <person name="Ehlers B."/>
            <person name="Leendertz F.H."/>
        </authorList>
    </citation>
    <scope>NUCLEOTIDE SEQUENCE [LARGE SCALE GENOMIC DNA]</scope>
    <source>
        <strain evidence="3 4">CGMCC 4.6857</strain>
    </source>
</reference>
<keyword evidence="2" id="KW-1133">Transmembrane helix</keyword>
<gene>
    <name evidence="3" type="ORF">SAMN05421748_108138</name>
</gene>
<sequence length="378" mass="37893">MVCPTCGLNNDPSAAACARCNTALVAAPAWPPSGHTPAAPPSSPAPGYTPTAPTPGYTPTTPPPGHTPTAPPGYPAPGYAGSSPPGYPAQPGYGEPGPGYLAPGFGSPGQPVPGQPVSGQPVPGQPVAGEPVPGYPAPGYPAPGYPAPGYPAPPSAPPAYGRPPRNWLPLVAGISVIVLLALVAGLVVYRNGQDDPVAGPAPATQPTTAPATTTGTTDSATTPPTTTGGDPLPQARVVDDVLVRSKASRDKLNSAIDRVGRCTGVSGALSDMRRVGDERRAQIEEVQGADLSAVTNGESIRSTLVTALQHSLDADAAFVEWAEAAVNGGCADTASRKAAYDRGLAESEQAGTSKVAFLAVWNPVAGQLGLPTRTRQGI</sequence>
<feature type="compositionally biased region" description="Low complexity" evidence="1">
    <location>
        <begin position="198"/>
        <end position="229"/>
    </location>
</feature>
<organism evidence="3 4">
    <name type="scientific">Paractinoplanes atraurantiacus</name>
    <dbReference type="NCBI Taxonomy" id="1036182"/>
    <lineage>
        <taxon>Bacteria</taxon>
        <taxon>Bacillati</taxon>
        <taxon>Actinomycetota</taxon>
        <taxon>Actinomycetes</taxon>
        <taxon>Micromonosporales</taxon>
        <taxon>Micromonosporaceae</taxon>
        <taxon>Paractinoplanes</taxon>
    </lineage>
</organism>
<feature type="region of interest" description="Disordered" evidence="1">
    <location>
        <begin position="32"/>
        <end position="135"/>
    </location>
</feature>
<dbReference type="RefSeq" id="WP_143234760.1">
    <property type="nucleotide sequence ID" value="NZ_OBDY01000008.1"/>
</dbReference>
<accession>A0A285IKC5</accession>
<evidence type="ECO:0000256" key="1">
    <source>
        <dbReference type="SAM" id="MobiDB-lite"/>
    </source>
</evidence>
<feature type="compositionally biased region" description="Pro residues" evidence="1">
    <location>
        <begin position="60"/>
        <end position="75"/>
    </location>
</feature>
<dbReference type="EMBL" id="OBDY01000008">
    <property type="protein sequence ID" value="SNY47441.1"/>
    <property type="molecule type" value="Genomic_DNA"/>
</dbReference>
<dbReference type="Proteomes" id="UP000219612">
    <property type="component" value="Unassembled WGS sequence"/>
</dbReference>
<feature type="compositionally biased region" description="Low complexity" evidence="1">
    <location>
        <begin position="45"/>
        <end position="59"/>
    </location>
</feature>